<sequence>MIKNKWKIEMWFQSFNYFIHKIDYEFILKEYAKDILPEEIGTNYVVGEAQPNETIYISYFINTSDQNIEQHTVKCSEEGIFIDKIPSGFTKDTLPYSIDSQSMVDIDELSNEIIDQGVDALEVLESTILDTYFTEFLATINKTTDFAKKIANNTIKQIQENINLKKAKYKIDYEKTVDNVSSWNTFKSLKDIIIEIHQDLSRENFDDVVTSNFLTKYLIYKEKQDSYVKKNISNVNKSKYFKQLVTEGLIKERTSNSQYFEIANSIKPSTHKKDSLNQSDELDQFRQSIIGISLNLYDQNDTYFKFIRSILTNKSRKVNLTIDSLIESQNNINEFMKKQNLLNNNELYYLTTIEDTFHFALFTAISDLIDELVTLVSNIIQKSTQYDILVALHSITNLKNDLIALTYKHEQKLTHFESLINGYARNTNLKALIHKTIKNNVKMTEKVEDSLLTELKKYNISNFYKRENFNNNPNDFLDKLMIQIISKFYKTRLDSIKEGPNLYY</sequence>
<accession>A0A380FWM5</accession>
<organism evidence="1 2">
    <name type="scientific">Staphylococcus petrasii</name>
    <dbReference type="NCBI Taxonomy" id="1276936"/>
    <lineage>
        <taxon>Bacteria</taxon>
        <taxon>Bacillati</taxon>
        <taxon>Bacillota</taxon>
        <taxon>Bacilli</taxon>
        <taxon>Bacillales</taxon>
        <taxon>Staphylococcaceae</taxon>
        <taxon>Staphylococcus</taxon>
    </lineage>
</organism>
<evidence type="ECO:0000313" key="2">
    <source>
        <dbReference type="Proteomes" id="UP000254047"/>
    </source>
</evidence>
<proteinExistence type="predicted"/>
<dbReference type="EMBL" id="UHDO01000001">
    <property type="protein sequence ID" value="SUM42520.1"/>
    <property type="molecule type" value="Genomic_DNA"/>
</dbReference>
<reference evidence="1 2" key="1">
    <citation type="submission" date="2018-06" db="EMBL/GenBank/DDBJ databases">
        <authorList>
            <consortium name="Pathogen Informatics"/>
            <person name="Doyle S."/>
        </authorList>
    </citation>
    <scope>NUCLEOTIDE SEQUENCE [LARGE SCALE GENOMIC DNA]</scope>
    <source>
        <strain evidence="1 2">NCTC13830</strain>
    </source>
</reference>
<dbReference type="AlphaFoldDB" id="A0A380FWM5"/>
<gene>
    <name evidence="1" type="ORF">NCTC13830_00038</name>
</gene>
<name>A0A380FWM5_9STAP</name>
<evidence type="ECO:0000313" key="1">
    <source>
        <dbReference type="EMBL" id="SUM42520.1"/>
    </source>
</evidence>
<protein>
    <submittedName>
        <fullName evidence="1">Uncharacterized protein</fullName>
    </submittedName>
</protein>
<dbReference type="Proteomes" id="UP000254047">
    <property type="component" value="Unassembled WGS sequence"/>
</dbReference>
<dbReference type="RefSeq" id="WP_046464618.1">
    <property type="nucleotide sequence ID" value="NZ_PPQT01000017.1"/>
</dbReference>